<organism evidence="12 13">
    <name type="scientific">Nitrincola lacisaponensis</name>
    <dbReference type="NCBI Taxonomy" id="267850"/>
    <lineage>
        <taxon>Bacteria</taxon>
        <taxon>Pseudomonadati</taxon>
        <taxon>Pseudomonadota</taxon>
        <taxon>Gammaproteobacteria</taxon>
        <taxon>Oceanospirillales</taxon>
        <taxon>Oceanospirillaceae</taxon>
        <taxon>Nitrincola</taxon>
    </lineage>
</organism>
<evidence type="ECO:0000256" key="6">
    <source>
        <dbReference type="ARBA" id="ARBA00023316"/>
    </source>
</evidence>
<dbReference type="Gene3D" id="3.90.190.20">
    <property type="entry name" value="Mur ligase, C-terminal domain"/>
    <property type="match status" value="1"/>
</dbReference>
<feature type="binding site" evidence="7">
    <location>
        <position position="466"/>
    </location>
    <ligand>
        <name>meso-2,6-diaminopimelate</name>
        <dbReference type="ChEBI" id="CHEBI:57791"/>
    </ligand>
</feature>
<dbReference type="STRING" id="267850.ADINL_0588"/>
<proteinExistence type="inferred from homology"/>
<dbReference type="Gene3D" id="3.40.1390.10">
    <property type="entry name" value="MurE/MurF, N-terminal domain"/>
    <property type="match status" value="1"/>
</dbReference>
<dbReference type="OrthoDB" id="9800958at2"/>
<feature type="binding site" evidence="7">
    <location>
        <position position="193"/>
    </location>
    <ligand>
        <name>UDP-N-acetyl-alpha-D-muramoyl-L-alanyl-D-glutamate</name>
        <dbReference type="ChEBI" id="CHEBI:83900"/>
    </ligand>
</feature>
<feature type="binding site" evidence="7">
    <location>
        <position position="470"/>
    </location>
    <ligand>
        <name>meso-2,6-diaminopimelate</name>
        <dbReference type="ChEBI" id="CHEBI:57791"/>
    </ligand>
</feature>
<feature type="binding site" evidence="7">
    <location>
        <position position="32"/>
    </location>
    <ligand>
        <name>UDP-N-acetyl-alpha-D-muramoyl-L-alanyl-D-glutamate</name>
        <dbReference type="ChEBI" id="CHEBI:83900"/>
    </ligand>
</feature>
<dbReference type="SUPFAM" id="SSF53244">
    <property type="entry name" value="MurD-like peptide ligases, peptide-binding domain"/>
    <property type="match status" value="1"/>
</dbReference>
<comment type="caution">
    <text evidence="12">The sequence shown here is derived from an EMBL/GenBank/DDBJ whole genome shotgun (WGS) entry which is preliminary data.</text>
</comment>
<comment type="subcellular location">
    <subcellularLocation>
        <location evidence="7 8">Cytoplasm</location>
    </subcellularLocation>
</comment>
<reference evidence="12 13" key="1">
    <citation type="journal article" date="2005" name="Int. J. Syst. Evol. Microbiol.">
        <title>Nitrincola lacisaponensis gen. nov., sp. nov., a novel alkaliphilic bacterium isolated from an alkaline, saline lake.</title>
        <authorList>
            <person name="Dimitriu P.A."/>
            <person name="Shukla S.K."/>
            <person name="Conradt J."/>
            <person name="Marquez M.C."/>
            <person name="Ventosa A."/>
            <person name="Maglia A."/>
            <person name="Peyton B.M."/>
            <person name="Pinkart H.C."/>
            <person name="Mormile M.R."/>
        </authorList>
    </citation>
    <scope>NUCLEOTIDE SEQUENCE [LARGE SCALE GENOMIC DNA]</scope>
    <source>
        <strain evidence="12 13">4CA</strain>
    </source>
</reference>
<dbReference type="EC" id="6.3.2.13" evidence="7"/>
<dbReference type="InterPro" id="IPR035911">
    <property type="entry name" value="MurE/MurF_N"/>
</dbReference>
<dbReference type="GO" id="GO:0009252">
    <property type="term" value="P:peptidoglycan biosynthetic process"/>
    <property type="evidence" value="ECO:0007669"/>
    <property type="project" value="UniProtKB-UniRule"/>
</dbReference>
<keyword evidence="7" id="KW-0067">ATP-binding</keyword>
<dbReference type="PATRIC" id="fig|267850.7.peg.582"/>
<comment type="cofactor">
    <cofactor evidence="7">
        <name>Mg(2+)</name>
        <dbReference type="ChEBI" id="CHEBI:18420"/>
    </cofactor>
</comment>
<comment type="pathway">
    <text evidence="7 8">Cell wall biogenesis; peptidoglycan biosynthesis.</text>
</comment>
<evidence type="ECO:0000259" key="11">
    <source>
        <dbReference type="Pfam" id="PF08245"/>
    </source>
</evidence>
<dbReference type="SUPFAM" id="SSF63418">
    <property type="entry name" value="MurE/MurF N-terminal domain"/>
    <property type="match status" value="1"/>
</dbReference>
<dbReference type="NCBIfam" id="NF001126">
    <property type="entry name" value="PRK00139.1-4"/>
    <property type="match status" value="1"/>
</dbReference>
<feature type="domain" description="Mur ligase N-terminal catalytic" evidence="9">
    <location>
        <begin position="28"/>
        <end position="101"/>
    </location>
</feature>
<dbReference type="PANTHER" id="PTHR23135:SF4">
    <property type="entry name" value="UDP-N-ACETYLMURAMOYL-L-ALANYL-D-GLUTAMATE--2,6-DIAMINOPIMELATE LIGASE MURE HOMOLOG, CHLOROPLASTIC"/>
    <property type="match status" value="1"/>
</dbReference>
<dbReference type="InterPro" id="IPR036615">
    <property type="entry name" value="Mur_ligase_C_dom_sf"/>
</dbReference>
<evidence type="ECO:0000259" key="10">
    <source>
        <dbReference type="Pfam" id="PF02875"/>
    </source>
</evidence>
<protein>
    <recommendedName>
        <fullName evidence="7">UDP-N-acetylmuramoyl-L-alanyl-D-glutamate--2,6-diaminopimelate ligase</fullName>
        <ecNumber evidence="7">6.3.2.13</ecNumber>
    </recommendedName>
    <alternativeName>
        <fullName evidence="7">Meso-A2pm-adding enzyme</fullName>
    </alternativeName>
    <alternativeName>
        <fullName evidence="7">Meso-diaminopimelate-adding enzyme</fullName>
    </alternativeName>
    <alternativeName>
        <fullName evidence="7">UDP-MurNAc-L-Ala-D-Glu:meso-diaminopimelate ligase</fullName>
    </alternativeName>
    <alternativeName>
        <fullName evidence="7">UDP-MurNAc-tripeptide synthetase</fullName>
    </alternativeName>
    <alternativeName>
        <fullName evidence="7">UDP-N-acetylmuramyl-tripeptide synthetase</fullName>
    </alternativeName>
</protein>
<feature type="domain" description="Mur ligase C-terminal" evidence="10">
    <location>
        <begin position="340"/>
        <end position="468"/>
    </location>
</feature>
<keyword evidence="13" id="KW-1185">Reference proteome</keyword>
<evidence type="ECO:0000256" key="1">
    <source>
        <dbReference type="ARBA" id="ARBA00005898"/>
    </source>
</evidence>
<evidence type="ECO:0000313" key="13">
    <source>
        <dbReference type="Proteomes" id="UP000027318"/>
    </source>
</evidence>
<evidence type="ECO:0000256" key="8">
    <source>
        <dbReference type="RuleBase" id="RU004135"/>
    </source>
</evidence>
<keyword evidence="7" id="KW-0460">Magnesium</keyword>
<keyword evidence="3 7" id="KW-0133">Cell shape</keyword>
<dbReference type="SUPFAM" id="SSF53623">
    <property type="entry name" value="MurD-like peptide ligases, catalytic domain"/>
    <property type="match status" value="1"/>
</dbReference>
<keyword evidence="5 7" id="KW-0131">Cell cycle</keyword>
<keyword evidence="2 7" id="KW-0132">Cell division</keyword>
<dbReference type="Gene3D" id="3.40.1190.10">
    <property type="entry name" value="Mur-like, catalytic domain"/>
    <property type="match status" value="1"/>
</dbReference>
<dbReference type="GO" id="GO:0071555">
    <property type="term" value="P:cell wall organization"/>
    <property type="evidence" value="ECO:0007669"/>
    <property type="project" value="UniProtKB-KW"/>
</dbReference>
<dbReference type="InterPro" id="IPR000713">
    <property type="entry name" value="Mur_ligase_N"/>
</dbReference>
<dbReference type="InterPro" id="IPR036565">
    <property type="entry name" value="Mur-like_cat_sf"/>
</dbReference>
<dbReference type="Pfam" id="PF08245">
    <property type="entry name" value="Mur_ligase_M"/>
    <property type="match status" value="1"/>
</dbReference>
<dbReference type="InterPro" id="IPR013221">
    <property type="entry name" value="Mur_ligase_cen"/>
</dbReference>
<feature type="modified residue" description="N6-carboxylysine" evidence="7">
    <location>
        <position position="227"/>
    </location>
</feature>
<sequence>MNAVRSDLPSLKSLLPDYPDVPEQLLIRNLVLDHRDVRAGDLYIARSGSHHKGADFVIPAIQAGASAVLMHAHEYHEGLDIYADWIFPVPDLNQLAGEVISRYYHTPSESMRVIGITGTNGKTSCSHFIAQALNLLGEKTALVGTIGNGFPGALDRSSHTTPDVLTVHQLLAGYQQAGAEVVAMEVSSHALDQQRTAGVHFSQVGFTNLTRDHLDYHQSMAAYAASKRRLFEQPDAIQLLNLDDEFGRELVLQGRALGRDVVSYSLLDTAADIHVKHSELHDEGMSFALATPWGEVSATSSLIGRFNLSNLLLTTASLGLAGYTPVQMSRALSQVKAVCGRMEKVSESGDPLVLVDYAHTPDALLQTLSALNEHRKSGSRIICVFGCGGDRDQGKRPIMAQVASGLADQLVITSDNPRSENPELIIRQIQTGVSSQQTPLIEVDRAAAIRVAIETAGPQDIVLIAGKGHEDYQEIAGERFSFSDQAVARDVLQQRRSV</sequence>
<keyword evidence="4 7" id="KW-0573">Peptidoglycan synthesis</keyword>
<evidence type="ECO:0000256" key="4">
    <source>
        <dbReference type="ARBA" id="ARBA00022984"/>
    </source>
</evidence>
<comment type="catalytic activity">
    <reaction evidence="7">
        <text>UDP-N-acetyl-alpha-D-muramoyl-L-alanyl-D-glutamate + meso-2,6-diaminopimelate + ATP = UDP-N-acetyl-alpha-D-muramoyl-L-alanyl-gamma-D-glutamyl-meso-2,6-diaminopimelate + ADP + phosphate + H(+)</text>
        <dbReference type="Rhea" id="RHEA:23676"/>
        <dbReference type="ChEBI" id="CHEBI:15378"/>
        <dbReference type="ChEBI" id="CHEBI:30616"/>
        <dbReference type="ChEBI" id="CHEBI:43474"/>
        <dbReference type="ChEBI" id="CHEBI:57791"/>
        <dbReference type="ChEBI" id="CHEBI:83900"/>
        <dbReference type="ChEBI" id="CHEBI:83905"/>
        <dbReference type="ChEBI" id="CHEBI:456216"/>
        <dbReference type="EC" id="6.3.2.13"/>
    </reaction>
</comment>
<feature type="binding site" evidence="7">
    <location>
        <begin position="415"/>
        <end position="418"/>
    </location>
    <ligand>
        <name>meso-2,6-diaminopimelate</name>
        <dbReference type="ChEBI" id="CHEBI:57791"/>
    </ligand>
</feature>
<evidence type="ECO:0000256" key="7">
    <source>
        <dbReference type="HAMAP-Rule" id="MF_00208"/>
    </source>
</evidence>
<dbReference type="InterPro" id="IPR005761">
    <property type="entry name" value="UDP-N-AcMur-Glu-dNH2Pim_ligase"/>
</dbReference>
<dbReference type="RefSeq" id="WP_036543779.1">
    <property type="nucleotide sequence ID" value="NZ_JMSZ01000015.1"/>
</dbReference>
<dbReference type="Proteomes" id="UP000027318">
    <property type="component" value="Unassembled WGS sequence"/>
</dbReference>
<evidence type="ECO:0000256" key="2">
    <source>
        <dbReference type="ARBA" id="ARBA00022618"/>
    </source>
</evidence>
<dbReference type="HAMAP" id="MF_00208">
    <property type="entry name" value="MurE"/>
    <property type="match status" value="1"/>
</dbReference>
<dbReference type="InterPro" id="IPR004101">
    <property type="entry name" value="Mur_ligase_C"/>
</dbReference>
<keyword evidence="7 12" id="KW-0436">Ligase</keyword>
<dbReference type="EMBL" id="JMSZ01000015">
    <property type="protein sequence ID" value="KDE40939.1"/>
    <property type="molecule type" value="Genomic_DNA"/>
</dbReference>
<feature type="binding site" evidence="7">
    <location>
        <begin position="160"/>
        <end position="161"/>
    </location>
    <ligand>
        <name>UDP-N-acetyl-alpha-D-muramoyl-L-alanyl-D-glutamate</name>
        <dbReference type="ChEBI" id="CHEBI:83900"/>
    </ligand>
</feature>
<evidence type="ECO:0000256" key="5">
    <source>
        <dbReference type="ARBA" id="ARBA00023306"/>
    </source>
</evidence>
<dbReference type="GO" id="GO:0005737">
    <property type="term" value="C:cytoplasm"/>
    <property type="evidence" value="ECO:0007669"/>
    <property type="project" value="UniProtKB-SubCell"/>
</dbReference>
<feature type="binding site" evidence="7">
    <location>
        <position position="195"/>
    </location>
    <ligand>
        <name>UDP-N-acetyl-alpha-D-muramoyl-L-alanyl-D-glutamate</name>
        <dbReference type="ChEBI" id="CHEBI:83900"/>
    </ligand>
</feature>
<comment type="PTM">
    <text evidence="7">Carboxylation is probably crucial for Mg(2+) binding and, consequently, for the gamma-phosphate positioning of ATP.</text>
</comment>
<dbReference type="GO" id="GO:0008765">
    <property type="term" value="F:UDP-N-acetylmuramoylalanyl-D-glutamate-2,6-diaminopimelate ligase activity"/>
    <property type="evidence" value="ECO:0007669"/>
    <property type="project" value="UniProtKB-UniRule"/>
</dbReference>
<accession>A0A063Y5J3</accession>
<keyword evidence="7" id="KW-0547">Nucleotide-binding</keyword>
<comment type="caution">
    <text evidence="7">Lacks conserved residue(s) required for the propagation of feature annotation.</text>
</comment>
<feature type="binding site" evidence="7">
    <location>
        <begin position="118"/>
        <end position="124"/>
    </location>
    <ligand>
        <name>ATP</name>
        <dbReference type="ChEBI" id="CHEBI:30616"/>
    </ligand>
</feature>
<evidence type="ECO:0000313" key="12">
    <source>
        <dbReference type="EMBL" id="KDE40939.1"/>
    </source>
</evidence>
<dbReference type="GO" id="GO:0005524">
    <property type="term" value="F:ATP binding"/>
    <property type="evidence" value="ECO:0007669"/>
    <property type="project" value="UniProtKB-UniRule"/>
</dbReference>
<feature type="short sequence motif" description="Meso-diaminopimelate recognition motif" evidence="7">
    <location>
        <begin position="415"/>
        <end position="418"/>
    </location>
</feature>
<comment type="function">
    <text evidence="7">Catalyzes the addition of meso-diaminopimelic acid to the nucleotide precursor UDP-N-acetylmuramoyl-L-alanyl-D-glutamate (UMAG) in the biosynthesis of bacterial cell-wall peptidoglycan.</text>
</comment>
<keyword evidence="6 7" id="KW-0961">Cell wall biogenesis/degradation</keyword>
<dbReference type="Pfam" id="PF01225">
    <property type="entry name" value="Mur_ligase"/>
    <property type="match status" value="1"/>
</dbReference>
<dbReference type="NCBIfam" id="TIGR01085">
    <property type="entry name" value="murE"/>
    <property type="match status" value="1"/>
</dbReference>
<name>A0A063Y5J3_9GAMM</name>
<keyword evidence="7" id="KW-0963">Cytoplasm</keyword>
<dbReference type="GO" id="GO:0051301">
    <property type="term" value="P:cell division"/>
    <property type="evidence" value="ECO:0007669"/>
    <property type="project" value="UniProtKB-KW"/>
</dbReference>
<comment type="similarity">
    <text evidence="1 7">Belongs to the MurCDEF family. MurE subfamily.</text>
</comment>
<feature type="domain" description="Mur ligase central" evidence="11">
    <location>
        <begin position="116"/>
        <end position="316"/>
    </location>
</feature>
<dbReference type="PANTHER" id="PTHR23135">
    <property type="entry name" value="MUR LIGASE FAMILY MEMBER"/>
    <property type="match status" value="1"/>
</dbReference>
<evidence type="ECO:0000256" key="3">
    <source>
        <dbReference type="ARBA" id="ARBA00022960"/>
    </source>
</evidence>
<dbReference type="AlphaFoldDB" id="A0A063Y5J3"/>
<dbReference type="Pfam" id="PF02875">
    <property type="entry name" value="Mur_ligase_C"/>
    <property type="match status" value="1"/>
</dbReference>
<dbReference type="GO" id="GO:0008360">
    <property type="term" value="P:regulation of cell shape"/>
    <property type="evidence" value="ECO:0007669"/>
    <property type="project" value="UniProtKB-KW"/>
</dbReference>
<evidence type="ECO:0000259" key="9">
    <source>
        <dbReference type="Pfam" id="PF01225"/>
    </source>
</evidence>
<gene>
    <name evidence="7" type="primary">murE</name>
    <name evidence="12" type="ORF">ADINL_0588</name>
</gene>
<dbReference type="UniPathway" id="UPA00219"/>
<feature type="binding site" evidence="7">
    <location>
        <position position="391"/>
    </location>
    <ligand>
        <name>meso-2,6-diaminopimelate</name>
        <dbReference type="ChEBI" id="CHEBI:57791"/>
    </ligand>
</feature>
<dbReference type="GO" id="GO:0000287">
    <property type="term" value="F:magnesium ion binding"/>
    <property type="evidence" value="ECO:0007669"/>
    <property type="project" value="UniProtKB-UniRule"/>
</dbReference>
<feature type="binding site" evidence="7">
    <location>
        <position position="187"/>
    </location>
    <ligand>
        <name>UDP-N-acetyl-alpha-D-muramoyl-L-alanyl-D-glutamate</name>
        <dbReference type="ChEBI" id="CHEBI:83900"/>
    </ligand>
</feature>